<keyword evidence="1" id="KW-1133">Transmembrane helix</keyword>
<accession>A0ABV4AES9</accession>
<proteinExistence type="predicted"/>
<dbReference type="Gene3D" id="2.120.10.10">
    <property type="match status" value="1"/>
</dbReference>
<dbReference type="PANTHER" id="PTHR43752">
    <property type="entry name" value="BNR/ASP-BOX REPEAT FAMILY PROTEIN"/>
    <property type="match status" value="1"/>
</dbReference>
<dbReference type="EMBL" id="JBGCUO010000001">
    <property type="protein sequence ID" value="MEY1661322.1"/>
    <property type="molecule type" value="Genomic_DNA"/>
</dbReference>
<organism evidence="3 4">
    <name type="scientific">Isoalcanivorax beigongshangi</name>
    <dbReference type="NCBI Taxonomy" id="3238810"/>
    <lineage>
        <taxon>Bacteria</taxon>
        <taxon>Pseudomonadati</taxon>
        <taxon>Pseudomonadota</taxon>
        <taxon>Gammaproteobacteria</taxon>
        <taxon>Oceanospirillales</taxon>
        <taxon>Alcanivoracaceae</taxon>
        <taxon>Isoalcanivorax</taxon>
    </lineage>
</organism>
<keyword evidence="3" id="KW-0326">Glycosidase</keyword>
<dbReference type="EC" id="3.2.1.18" evidence="3"/>
<keyword evidence="1" id="KW-0472">Membrane</keyword>
<dbReference type="InterPro" id="IPR036278">
    <property type="entry name" value="Sialidase_sf"/>
</dbReference>
<evidence type="ECO:0000313" key="3">
    <source>
        <dbReference type="EMBL" id="MEY1661322.1"/>
    </source>
</evidence>
<evidence type="ECO:0000259" key="2">
    <source>
        <dbReference type="Pfam" id="PF13088"/>
    </source>
</evidence>
<name>A0ABV4AES9_9GAMM</name>
<dbReference type="PANTHER" id="PTHR43752:SF2">
    <property type="entry name" value="BNR_ASP-BOX REPEAT FAMILY PROTEIN"/>
    <property type="match status" value="1"/>
</dbReference>
<dbReference type="SUPFAM" id="SSF50939">
    <property type="entry name" value="Sialidases"/>
    <property type="match status" value="1"/>
</dbReference>
<feature type="transmembrane region" description="Helical" evidence="1">
    <location>
        <begin position="12"/>
        <end position="29"/>
    </location>
</feature>
<dbReference type="GO" id="GO:0004308">
    <property type="term" value="F:exo-alpha-sialidase activity"/>
    <property type="evidence" value="ECO:0007669"/>
    <property type="project" value="UniProtKB-EC"/>
</dbReference>
<dbReference type="Pfam" id="PF13088">
    <property type="entry name" value="BNR_2"/>
    <property type="match status" value="1"/>
</dbReference>
<gene>
    <name evidence="3" type="ORF">AB5I84_04075</name>
</gene>
<evidence type="ECO:0000313" key="4">
    <source>
        <dbReference type="Proteomes" id="UP001562065"/>
    </source>
</evidence>
<reference evidence="3 4" key="1">
    <citation type="submission" date="2024-07" db="EMBL/GenBank/DDBJ databases">
        <authorList>
            <person name="Ren Q."/>
        </authorList>
    </citation>
    <scope>NUCLEOTIDE SEQUENCE [LARGE SCALE GENOMIC DNA]</scope>
    <source>
        <strain evidence="3 4">REN37</strain>
    </source>
</reference>
<keyword evidence="3" id="KW-0378">Hydrolase</keyword>
<keyword evidence="4" id="KW-1185">Reference proteome</keyword>
<sequence>MGQGNFWKHWGIGALLVAGFFCGLPMHVWQPLPLYQPDPVAALTPQPGDHWQLSFASDGDTLQTHASSLVELPDGRLRGFWFAGSREGAADVSIHSAVFDPNSGEWGPEHVLLTREQVSQGLGRHVRKLGNVVPTVDADGRLRLYMVVVSFGGWGASRLAVAESDGDGSQWRISDGLVTSPFLNLSTLVKAPPIRYADGTIGLPVYHEFIGKYGEVLRLDEYNRILSRSRIGKLRESLQPLVLVDSPQQAVSFLRNARNSRPGILWRSDTDDGGESWTPLFDGQLPNPGSAVGGVSLGDGHWLLVVNNNAVERDDLYIMETRDRGQSWSSLQAVHDDAGLRDDDIDADSFRALVIDRLSRFRAGPVTGEQYQRVLTATEHNNCRHDGCRSQFDYPYVVRASNGDVHILYSWKKTLIAHAWWRADGQDPLASAARVAHRSQP</sequence>
<dbReference type="RefSeq" id="WP_369454580.1">
    <property type="nucleotide sequence ID" value="NZ_JBGCUO010000001.1"/>
</dbReference>
<protein>
    <submittedName>
        <fullName evidence="3">Exo-alpha-sialidase</fullName>
        <ecNumber evidence="3">3.2.1.18</ecNumber>
    </submittedName>
</protein>
<comment type="caution">
    <text evidence="3">The sequence shown here is derived from an EMBL/GenBank/DDBJ whole genome shotgun (WGS) entry which is preliminary data.</text>
</comment>
<evidence type="ECO:0000256" key="1">
    <source>
        <dbReference type="SAM" id="Phobius"/>
    </source>
</evidence>
<dbReference type="InterPro" id="IPR011040">
    <property type="entry name" value="Sialidase"/>
</dbReference>
<dbReference type="Proteomes" id="UP001562065">
    <property type="component" value="Unassembled WGS sequence"/>
</dbReference>
<feature type="domain" description="Sialidase" evidence="2">
    <location>
        <begin position="75"/>
        <end position="407"/>
    </location>
</feature>
<dbReference type="CDD" id="cd15482">
    <property type="entry name" value="Sialidase_non-viral"/>
    <property type="match status" value="1"/>
</dbReference>
<keyword evidence="1" id="KW-0812">Transmembrane</keyword>